<evidence type="ECO:0000313" key="3">
    <source>
        <dbReference type="Proteomes" id="UP000199493"/>
    </source>
</evidence>
<gene>
    <name evidence="1" type="ORF">HMEPL2_03500</name>
    <name evidence="2" type="ORF">SAMN04490369_104311</name>
</gene>
<organism evidence="2 3">
    <name type="scientific">Vreelandella aquamarina</name>
    <dbReference type="NCBI Taxonomy" id="77097"/>
    <lineage>
        <taxon>Bacteria</taxon>
        <taxon>Pseudomonadati</taxon>
        <taxon>Pseudomonadota</taxon>
        <taxon>Gammaproteobacteria</taxon>
        <taxon>Oceanospirillales</taxon>
        <taxon>Halomonadaceae</taxon>
        <taxon>Vreelandella</taxon>
    </lineage>
</organism>
<dbReference type="Proteomes" id="UP000199493">
    <property type="component" value="Unassembled WGS sequence"/>
</dbReference>
<accession>A0A1H8LTN6</accession>
<reference evidence="1 4" key="2">
    <citation type="submission" date="2020-03" db="EMBL/GenBank/DDBJ databases">
        <title>Complete Genome Sequence of Halomonas meridiana strain Eplume2, isolated from hydrothermal-plume in the north east Pacific Ocean.</title>
        <authorList>
            <person name="Kurihara Y."/>
            <person name="Kawai S."/>
            <person name="Sakai A."/>
            <person name="Galipon J."/>
            <person name="Arakawa K."/>
        </authorList>
    </citation>
    <scope>NUCLEOTIDE SEQUENCE [LARGE SCALE GENOMIC DNA]</scope>
    <source>
        <strain evidence="1 4">Eplume2</strain>
    </source>
</reference>
<dbReference type="STRING" id="77097.SAMN04490369_104311"/>
<name>A0A1H8LTN6_9GAMM</name>
<dbReference type="EMBL" id="AP022869">
    <property type="protein sequence ID" value="BCB69999.1"/>
    <property type="molecule type" value="Genomic_DNA"/>
</dbReference>
<sequence length="86" mass="9334">MHANVKQLRLQTKALIAATQRGETVEITFHGKPCARLVGVASATPNKRLAPNPAFGLWADQGEASAQEIDTQVRHLRAPRSFEGSD</sequence>
<protein>
    <submittedName>
        <fullName evidence="2">Prevent-host-death family protein</fullName>
    </submittedName>
</protein>
<dbReference type="AlphaFoldDB" id="A0A1H8LTN6"/>
<dbReference type="RefSeq" id="WP_062374361.1">
    <property type="nucleotide sequence ID" value="NZ_AP022869.1"/>
</dbReference>
<proteinExistence type="predicted"/>
<evidence type="ECO:0000313" key="4">
    <source>
        <dbReference type="Proteomes" id="UP000501053"/>
    </source>
</evidence>
<dbReference type="NCBIfam" id="TIGR01552">
    <property type="entry name" value="phd_fam"/>
    <property type="match status" value="1"/>
</dbReference>
<keyword evidence="4" id="KW-1185">Reference proteome</keyword>
<evidence type="ECO:0000313" key="1">
    <source>
        <dbReference type="EMBL" id="BCB69999.1"/>
    </source>
</evidence>
<dbReference type="EMBL" id="FODB01000043">
    <property type="protein sequence ID" value="SEO08228.1"/>
    <property type="molecule type" value="Genomic_DNA"/>
</dbReference>
<reference evidence="2 3" key="1">
    <citation type="submission" date="2016-10" db="EMBL/GenBank/DDBJ databases">
        <authorList>
            <person name="de Groot N.N."/>
        </authorList>
    </citation>
    <scope>NUCLEOTIDE SEQUENCE [LARGE SCALE GENOMIC DNA]</scope>
    <source>
        <strain evidence="2 3">558</strain>
    </source>
</reference>
<accession>A0A6F8X7Y9</accession>
<evidence type="ECO:0000313" key="2">
    <source>
        <dbReference type="EMBL" id="SEO08228.1"/>
    </source>
</evidence>
<dbReference type="Proteomes" id="UP000501053">
    <property type="component" value="Chromosome"/>
</dbReference>